<reference evidence="4" key="1">
    <citation type="submission" date="2023-01" db="EMBL/GenBank/DDBJ databases">
        <title>Key to firefly adult light organ development and bioluminescence: homeobox transcription factors regulate luciferase expression and transportation to peroxisome.</title>
        <authorList>
            <person name="Fu X."/>
        </authorList>
    </citation>
    <scope>NUCLEOTIDE SEQUENCE [LARGE SCALE GENOMIC DNA]</scope>
</reference>
<name>A0AAN7PPR4_9COLE</name>
<dbReference type="EMBL" id="JARPUR010000001">
    <property type="protein sequence ID" value="KAK4886071.1"/>
    <property type="molecule type" value="Genomic_DNA"/>
</dbReference>
<dbReference type="PANTHER" id="PTHR22774">
    <property type="entry name" value="CHOREIN N-TERMINAL DOMAIN-CONTAINING PROTEIN"/>
    <property type="match status" value="1"/>
</dbReference>
<feature type="compositionally biased region" description="Polar residues" evidence="2">
    <location>
        <begin position="404"/>
        <end position="423"/>
    </location>
</feature>
<comment type="caution">
    <text evidence="3">The sequence shown here is derived from an EMBL/GenBank/DDBJ whole genome shotgun (WGS) entry which is preliminary data.</text>
</comment>
<dbReference type="PANTHER" id="PTHR22774:SF11">
    <property type="entry name" value="CHOREIN N-TERMINAL DOMAIN-CONTAINING PROTEIN"/>
    <property type="match status" value="1"/>
</dbReference>
<gene>
    <name evidence="3" type="ORF">RN001_002342</name>
</gene>
<feature type="region of interest" description="Disordered" evidence="2">
    <location>
        <begin position="403"/>
        <end position="434"/>
    </location>
</feature>
<evidence type="ECO:0000313" key="3">
    <source>
        <dbReference type="EMBL" id="KAK4886071.1"/>
    </source>
</evidence>
<keyword evidence="1" id="KW-0175">Coiled coil</keyword>
<sequence>MVSIIKNQLLKHLSRFTKNLSADKVNLSTFKGEGELTNLELNEIVLTDLLELPSWLRLTKALCNKVTFRIQWTKLKSVPIHLSLDEVNIIAETCEELRPMSAQAGLSSYAGVPGKYSFIHKVIDGITVTVNTVNITFNSPAFTASVQVSRIIVESKSPGWDRSDLRMTRLKEPDKGQLLIFKELEWQTVRIEAKSTKDKNLTPLRLLTNQARCRITIKKRLSDCFIMGSRLVVILDDLLWVLTDSQLKAALHFLDSLAGLVQKATALTRKAKAARKLEESPEYQAHLAQQARAKNGTSAISKIFSRYDVVETSYHFLSQHIVLHLCDDPGYGRSCHPNLKDGGALQISVNRFQVDYYPYHLAQGDRKHWPRYREASIPHTHWQDQSVAAFKSKVLDLIERNKMQHTPLSRSNKGETPNNSPTSEHGKKPPQSPTQVKNYILQQLAKLMTACAIIRIDDFTMYKVTTSGKKHTLKEFIAGDRDRMSLPEDTNIVHAEFIYFYYPNDIPFPLPPPKFYVQVNPIQIYFDVDSCLWFNSFALNLHQSLLDSKQDISGTNITYIDVKIEAILPKITFESAVEHHNQRDRPKTLNFQITRATITNVRSLEQSSRADLAKCVDFFHMGSLFFGTEFPSTSNDFYIVTQKFLDHISAHDNIRTLPSELNVTSVNVLIEQLCREMLWIEAKDVWCISLEPVWGDFLGARAVGNNKAVPFLDAVPVTIWLHAKMDPNSTISTIDNGPKNADIHALAHISNLVSVQINHYQYLFLLRLSEEIGELTTFLSLDSNRILRVESDNSGSMVVGALIPQVEVTFVMPSQCPGKESSGGDVESFIPDSSSIPDDAFVGGSTGTMWQPNVLQLHHGESGVKGLINGVETPVSEVSSSYSMDFVQHSTEIKNLNKSQPFTNINLPNNLNAGLSSVKKGFSNLMTSIDSALKPSPDDASDTVSIRSDASSDSENYVVVNLEMEGDRNAESLDAMFRVPGYQYENANVEVAKEVVEEDTTTSEHSLTSSCRRKDLVSVATFKMSKVEFLQQSSGYSSSIKVQVGNITNEDCGSIPWDEFQTKFSSRSRAWTGSSSSDNTTARIKLRLDHTPKFPSSKSLLNIDLSNNENLRKVFLDFLNVFVSDLNLDLTMSTITGLTDLIEDEIVPIPIPMEVSIENLDLHLNEDRPPANITSPGPIPMNLHISQLFITRGDDGIFNIVPTKSQGLVNSTSTLSGMDEQESINTAIQQTCKQLRNDNDELRRRLIAFDRISEENRTLRRSKEETDILRTCLNSAQEEVGRLLDEKKKMLQDIRNLQEQLNSERGRQWISKR</sequence>
<evidence type="ECO:0008006" key="5">
    <source>
        <dbReference type="Google" id="ProtNLM"/>
    </source>
</evidence>
<accession>A0AAN7PPR4</accession>
<evidence type="ECO:0000313" key="4">
    <source>
        <dbReference type="Proteomes" id="UP001353858"/>
    </source>
</evidence>
<keyword evidence="4" id="KW-1185">Reference proteome</keyword>
<proteinExistence type="predicted"/>
<dbReference type="InterPro" id="IPR026728">
    <property type="entry name" value="BLTP3A/B"/>
</dbReference>
<protein>
    <recommendedName>
        <fullName evidence="5">UHRF1-binding protein 1-like</fullName>
    </recommendedName>
</protein>
<dbReference type="Pfam" id="PF24917">
    <property type="entry name" value="BLTP3A_B"/>
    <property type="match status" value="3"/>
</dbReference>
<evidence type="ECO:0000256" key="2">
    <source>
        <dbReference type="SAM" id="MobiDB-lite"/>
    </source>
</evidence>
<dbReference type="Proteomes" id="UP001353858">
    <property type="component" value="Unassembled WGS sequence"/>
</dbReference>
<organism evidence="3 4">
    <name type="scientific">Aquatica leii</name>
    <dbReference type="NCBI Taxonomy" id="1421715"/>
    <lineage>
        <taxon>Eukaryota</taxon>
        <taxon>Metazoa</taxon>
        <taxon>Ecdysozoa</taxon>
        <taxon>Arthropoda</taxon>
        <taxon>Hexapoda</taxon>
        <taxon>Insecta</taxon>
        <taxon>Pterygota</taxon>
        <taxon>Neoptera</taxon>
        <taxon>Endopterygota</taxon>
        <taxon>Coleoptera</taxon>
        <taxon>Polyphaga</taxon>
        <taxon>Elateriformia</taxon>
        <taxon>Elateroidea</taxon>
        <taxon>Lampyridae</taxon>
        <taxon>Luciolinae</taxon>
        <taxon>Aquatica</taxon>
    </lineage>
</organism>
<evidence type="ECO:0000256" key="1">
    <source>
        <dbReference type="SAM" id="Coils"/>
    </source>
</evidence>
<feature type="coiled-coil region" evidence="1">
    <location>
        <begin position="1218"/>
        <end position="1307"/>
    </location>
</feature>